<dbReference type="Gene3D" id="3.40.50.300">
    <property type="entry name" value="P-loop containing nucleotide triphosphate hydrolases"/>
    <property type="match status" value="1"/>
</dbReference>
<dbReference type="GO" id="GO:0008146">
    <property type="term" value="F:sulfotransferase activity"/>
    <property type="evidence" value="ECO:0007669"/>
    <property type="project" value="InterPro"/>
</dbReference>
<evidence type="ECO:0000313" key="3">
    <source>
        <dbReference type="Proteomes" id="UP000199648"/>
    </source>
</evidence>
<dbReference type="InterPro" id="IPR037359">
    <property type="entry name" value="NST/OST"/>
</dbReference>
<organism evidence="2 3">
    <name type="scientific">Thiohalomonas denitrificans</name>
    <dbReference type="NCBI Taxonomy" id="415747"/>
    <lineage>
        <taxon>Bacteria</taxon>
        <taxon>Pseudomonadati</taxon>
        <taxon>Pseudomonadota</taxon>
        <taxon>Gammaproteobacteria</taxon>
        <taxon>Thiohalomonadales</taxon>
        <taxon>Thiohalomonadaceae</taxon>
        <taxon>Thiohalomonas</taxon>
    </lineage>
</organism>
<evidence type="ECO:0000256" key="1">
    <source>
        <dbReference type="ARBA" id="ARBA00022679"/>
    </source>
</evidence>
<dbReference type="EMBL" id="FMWD01000014">
    <property type="protein sequence ID" value="SCZ67291.1"/>
    <property type="molecule type" value="Genomic_DNA"/>
</dbReference>
<dbReference type="OrthoDB" id="9075305at2"/>
<dbReference type="STRING" id="415747.SAMN03097708_03118"/>
<keyword evidence="1 2" id="KW-0808">Transferase</keyword>
<name>A0A1G5R1F2_9GAMM</name>
<reference evidence="2 3" key="1">
    <citation type="submission" date="2016-10" db="EMBL/GenBank/DDBJ databases">
        <authorList>
            <person name="de Groot N.N."/>
        </authorList>
    </citation>
    <scope>NUCLEOTIDE SEQUENCE [LARGE SCALE GENOMIC DNA]</scope>
    <source>
        <strain evidence="2 3">HLD2</strain>
    </source>
</reference>
<dbReference type="Proteomes" id="UP000199648">
    <property type="component" value="Unassembled WGS sequence"/>
</dbReference>
<dbReference type="PANTHER" id="PTHR10605">
    <property type="entry name" value="HEPARAN SULFATE SULFOTRANSFERASE"/>
    <property type="match status" value="1"/>
</dbReference>
<dbReference type="PANTHER" id="PTHR10605:SF56">
    <property type="entry name" value="BIFUNCTIONAL HEPARAN SULFATE N-DEACETYLASE_N-SULFOTRANSFERASE"/>
    <property type="match status" value="1"/>
</dbReference>
<dbReference type="SUPFAM" id="SSF52540">
    <property type="entry name" value="P-loop containing nucleoside triphosphate hydrolases"/>
    <property type="match status" value="1"/>
</dbReference>
<gene>
    <name evidence="2" type="ORF">SAMN03097708_03118</name>
</gene>
<dbReference type="InterPro" id="IPR027417">
    <property type="entry name" value="P-loop_NTPase"/>
</dbReference>
<sequence length="297" mass="34520">MTPNFLVIGAPKCGTTSLYYYLRQHPDVYLPVQKELHYFSFANLRENANGPGDEQILSSLCASSDEYNKHYAAVGSEQSIGDISPSYLYYGVQENIRRELGAVKIVVMLRNPIDKAYSQYMHLVRDQRETLPFYEALLAEESRIEQRWSDIWRYAESSLYADRLQAYMDCFGYENVHVIIFDEFINDSQSVMVSLFEFLNIDKDVPIDTEKTYNRTGKARSIVVANFLNRPNLIKSFVKTITPDAWRIALRLKIMDSNTAEKKEIDSRSLEYLREYFKQDTEQLEQLIGKSLVWTGK</sequence>
<proteinExistence type="predicted"/>
<evidence type="ECO:0000313" key="2">
    <source>
        <dbReference type="EMBL" id="SCZ67291.1"/>
    </source>
</evidence>
<protein>
    <submittedName>
        <fullName evidence="2">Sulfotransferase family protein</fullName>
    </submittedName>
</protein>
<dbReference type="Pfam" id="PF13469">
    <property type="entry name" value="Sulfotransfer_3"/>
    <property type="match status" value="1"/>
</dbReference>
<dbReference type="RefSeq" id="WP_092999021.1">
    <property type="nucleotide sequence ID" value="NZ_FMWD01000014.1"/>
</dbReference>
<accession>A0A1G5R1F2</accession>
<keyword evidence="3" id="KW-1185">Reference proteome</keyword>
<dbReference type="AlphaFoldDB" id="A0A1G5R1F2"/>